<accession>A3KAQ4</accession>
<gene>
    <name evidence="1" type="ORF">SSE37_03075</name>
</gene>
<proteinExistence type="predicted"/>
<evidence type="ECO:0000313" key="1">
    <source>
        <dbReference type="EMBL" id="EBA05760.1"/>
    </source>
</evidence>
<dbReference type="Proteomes" id="UP000005713">
    <property type="component" value="Unassembled WGS sequence"/>
</dbReference>
<dbReference type="OrthoDB" id="7671393at2"/>
<dbReference type="EMBL" id="AAYA01000024">
    <property type="protein sequence ID" value="EBA05760.1"/>
    <property type="molecule type" value="Genomic_DNA"/>
</dbReference>
<dbReference type="RefSeq" id="WP_005863880.1">
    <property type="nucleotide sequence ID" value="NZ_AAYA01000024.1"/>
</dbReference>
<reference evidence="1 2" key="1">
    <citation type="submission" date="2006-06" db="EMBL/GenBank/DDBJ databases">
        <authorList>
            <person name="Moran M.A."/>
            <person name="Ferriera S."/>
            <person name="Johnson J."/>
            <person name="Kravitz S."/>
            <person name="Beeson K."/>
            <person name="Sutton G."/>
            <person name="Rogers Y.-H."/>
            <person name="Friedman R."/>
            <person name="Frazier M."/>
            <person name="Venter J.C."/>
        </authorList>
    </citation>
    <scope>NUCLEOTIDE SEQUENCE [LARGE SCALE GENOMIC DNA]</scope>
    <source>
        <strain evidence="1 2">E-37</strain>
    </source>
</reference>
<dbReference type="Pfam" id="PF12385">
    <property type="entry name" value="Peptidase_C70"/>
    <property type="match status" value="1"/>
</dbReference>
<sequence>MSINQTIYVQSSVGRNGRNKAADVYAVQSQLNAQMSAPRDALVEDGICGTLTRAAIYDFQKCVLKFNNPDSRVDPNGKTLAALNDATSEAIWKAMPQPSESIAKIYHKVKLIPQPTGTSCWAAATAMLLGQTVAQVKARTPASMILPDGSLDNFSGEADWITPTRDYAKAHGLQYIGPQSWSVTKLRNHLRRGPLIFDMLEYAGPYSKGVSSSGHWILVTGLSGERDNKADISYNDPFPVGRGAKTTENYAKFVQDYPARTYRVFYK</sequence>
<comment type="caution">
    <text evidence="1">The sequence shown here is derived from an EMBL/GenBank/DDBJ whole genome shotgun (WGS) entry which is preliminary data.</text>
</comment>
<dbReference type="InterPro" id="IPR036366">
    <property type="entry name" value="PGBDSf"/>
</dbReference>
<name>A3KAQ4_SAGS3</name>
<keyword evidence="2" id="KW-1185">Reference proteome</keyword>
<protein>
    <submittedName>
        <fullName evidence="1">Protein containing EF-hand domain</fullName>
    </submittedName>
</protein>
<dbReference type="AlphaFoldDB" id="A3KAQ4"/>
<organism evidence="1 2">
    <name type="scientific">Sagittula stellata (strain ATCC 700073 / DSM 11524 / E-37)</name>
    <dbReference type="NCBI Taxonomy" id="388399"/>
    <lineage>
        <taxon>Bacteria</taxon>
        <taxon>Pseudomonadati</taxon>
        <taxon>Pseudomonadota</taxon>
        <taxon>Alphaproteobacteria</taxon>
        <taxon>Rhodobacterales</taxon>
        <taxon>Roseobacteraceae</taxon>
        <taxon>Sagittula</taxon>
    </lineage>
</organism>
<dbReference type="InterPro" id="IPR022118">
    <property type="entry name" value="Peptidase_C70_AvrRpt2"/>
</dbReference>
<dbReference type="Gene3D" id="1.10.101.10">
    <property type="entry name" value="PGBD-like superfamily/PGBD"/>
    <property type="match status" value="1"/>
</dbReference>
<evidence type="ECO:0000313" key="2">
    <source>
        <dbReference type="Proteomes" id="UP000005713"/>
    </source>
</evidence>
<dbReference type="eggNOG" id="COG3409">
    <property type="taxonomic scope" value="Bacteria"/>
</dbReference>